<dbReference type="AlphaFoldDB" id="A0A8J3DBG8"/>
<comment type="caution">
    <text evidence="2">The sequence shown here is derived from an EMBL/GenBank/DDBJ whole genome shotgun (WGS) entry which is preliminary data.</text>
</comment>
<organism evidence="2 3">
    <name type="scientific">Persicitalea jodogahamensis</name>
    <dbReference type="NCBI Taxonomy" id="402147"/>
    <lineage>
        <taxon>Bacteria</taxon>
        <taxon>Pseudomonadati</taxon>
        <taxon>Bacteroidota</taxon>
        <taxon>Cytophagia</taxon>
        <taxon>Cytophagales</taxon>
        <taxon>Spirosomataceae</taxon>
        <taxon>Persicitalea</taxon>
    </lineage>
</organism>
<dbReference type="Gene3D" id="3.90.25.10">
    <property type="entry name" value="UDP-galactose 4-epimerase, domain 1"/>
    <property type="match status" value="1"/>
</dbReference>
<dbReference type="InterPro" id="IPR051604">
    <property type="entry name" value="Ergot_Alk_Oxidoreductase"/>
</dbReference>
<dbReference type="PANTHER" id="PTHR43162">
    <property type="match status" value="1"/>
</dbReference>
<dbReference type="CDD" id="cd05269">
    <property type="entry name" value="TMR_SDR_a"/>
    <property type="match status" value="1"/>
</dbReference>
<protein>
    <submittedName>
        <fullName evidence="2">NAD(P)-dependent oxidoreductase</fullName>
    </submittedName>
</protein>
<dbReference type="InterPro" id="IPR008030">
    <property type="entry name" value="NmrA-like"/>
</dbReference>
<dbReference type="EMBL" id="BMXF01000002">
    <property type="protein sequence ID" value="GHB72594.1"/>
    <property type="molecule type" value="Genomic_DNA"/>
</dbReference>
<feature type="domain" description="NmrA-like" evidence="1">
    <location>
        <begin position="3"/>
        <end position="227"/>
    </location>
</feature>
<keyword evidence="3" id="KW-1185">Reference proteome</keyword>
<dbReference type="Proteomes" id="UP000598271">
    <property type="component" value="Unassembled WGS sequence"/>
</dbReference>
<dbReference type="SUPFAM" id="SSF51735">
    <property type="entry name" value="NAD(P)-binding Rossmann-fold domains"/>
    <property type="match status" value="1"/>
</dbReference>
<gene>
    <name evidence="2" type="ORF">GCM10007390_28340</name>
</gene>
<sequence length="290" mass="32988">MHRILITGATGNVGSDAIKSLHDLRLNYKLVAGVRNVEESRAKFADYDLDFVKFDFTDPATIEAALKQCDVLFLLRPPGLTDVGKYFKPLIDQAVASEVRHIVFLSVQGAPLNRFIPHHKIEKLITESGIPFTFLRPAYFMQNFTTTLREDLVERKQIFLPADNARFTLIDVRDIGAVAAQVLVRPDKYANKAFDLTSEEPLMFRQMAEKLSRGLGRTINYESPTLWEFFREKRREGYSMGLIVVMAVLHYLPRFQKTPPLSPWVEKITGSAPISFEQFVCDNSEVLSSL</sequence>
<evidence type="ECO:0000313" key="3">
    <source>
        <dbReference type="Proteomes" id="UP000598271"/>
    </source>
</evidence>
<reference evidence="2 3" key="1">
    <citation type="journal article" date="2014" name="Int. J. Syst. Evol. Microbiol.">
        <title>Complete genome sequence of Corynebacterium casei LMG S-19264T (=DSM 44701T), isolated from a smear-ripened cheese.</title>
        <authorList>
            <consortium name="US DOE Joint Genome Institute (JGI-PGF)"/>
            <person name="Walter F."/>
            <person name="Albersmeier A."/>
            <person name="Kalinowski J."/>
            <person name="Ruckert C."/>
        </authorList>
    </citation>
    <scope>NUCLEOTIDE SEQUENCE [LARGE SCALE GENOMIC DNA]</scope>
    <source>
        <strain evidence="2 3">KCTC 12866</strain>
    </source>
</reference>
<dbReference type="Gene3D" id="3.40.50.720">
    <property type="entry name" value="NAD(P)-binding Rossmann-like Domain"/>
    <property type="match status" value="1"/>
</dbReference>
<evidence type="ECO:0000313" key="2">
    <source>
        <dbReference type="EMBL" id="GHB72594.1"/>
    </source>
</evidence>
<dbReference type="InterPro" id="IPR036291">
    <property type="entry name" value="NAD(P)-bd_dom_sf"/>
</dbReference>
<proteinExistence type="predicted"/>
<dbReference type="RefSeq" id="WP_189565115.1">
    <property type="nucleotide sequence ID" value="NZ_BMXF01000002.1"/>
</dbReference>
<accession>A0A8J3DBG8</accession>
<dbReference type="Pfam" id="PF05368">
    <property type="entry name" value="NmrA"/>
    <property type="match status" value="1"/>
</dbReference>
<dbReference type="PANTHER" id="PTHR43162:SF1">
    <property type="entry name" value="PRESTALK A DIFFERENTIATION PROTEIN A"/>
    <property type="match status" value="1"/>
</dbReference>
<name>A0A8J3DBG8_9BACT</name>
<evidence type="ECO:0000259" key="1">
    <source>
        <dbReference type="Pfam" id="PF05368"/>
    </source>
</evidence>